<name>A0A5B8I713_9RHOB</name>
<dbReference type="KEGG" id="lit:FPZ52_07210"/>
<dbReference type="EMBL" id="CP042261">
    <property type="protein sequence ID" value="QDY69435.1"/>
    <property type="molecule type" value="Genomic_DNA"/>
</dbReference>
<evidence type="ECO:0000256" key="1">
    <source>
        <dbReference type="SAM" id="MobiDB-lite"/>
    </source>
</evidence>
<feature type="region of interest" description="Disordered" evidence="1">
    <location>
        <begin position="147"/>
        <end position="166"/>
    </location>
</feature>
<evidence type="ECO:0000313" key="2">
    <source>
        <dbReference type="EMBL" id="QDY69435.1"/>
    </source>
</evidence>
<sequence length="166" mass="18250">MPHADNASIPIPQANLLISHLSVAPARLFHATASMSKLDPFLRDALQAKREGDYRTGVFMTQYEYKVLPAPARSDKIKGVKSAPDRFAATLSAALNEQAGNGWEFIRAETLPHEERQGLTGTKSTFQTVLVFRRPTEAELPQVEQAGLRLLEKPETDVPDAPENSA</sequence>
<protein>
    <submittedName>
        <fullName evidence="2">DUF4177 domain-containing protein</fullName>
    </submittedName>
</protein>
<accession>A0A5B8I713</accession>
<dbReference type="Proteomes" id="UP000318483">
    <property type="component" value="Chromosome"/>
</dbReference>
<organism evidence="2 3">
    <name type="scientific">Qingshengfaniella alkalisoli</name>
    <dbReference type="NCBI Taxonomy" id="2599296"/>
    <lineage>
        <taxon>Bacteria</taxon>
        <taxon>Pseudomonadati</taxon>
        <taxon>Pseudomonadota</taxon>
        <taxon>Alphaproteobacteria</taxon>
        <taxon>Rhodobacterales</taxon>
        <taxon>Paracoccaceae</taxon>
        <taxon>Qingshengfaniella</taxon>
    </lineage>
</organism>
<dbReference type="AlphaFoldDB" id="A0A5B8I713"/>
<reference evidence="2 3" key="1">
    <citation type="submission" date="2019-07" db="EMBL/GenBank/DDBJ databases">
        <title>Litoreibacter alkalisoli sp. nov., isolated from saline-alkaline soil.</title>
        <authorList>
            <person name="Wang S."/>
            <person name="Xu L."/>
            <person name="Xing Y.-T."/>
            <person name="Sun J.-Q."/>
        </authorList>
    </citation>
    <scope>NUCLEOTIDE SEQUENCE [LARGE SCALE GENOMIC DNA]</scope>
    <source>
        <strain evidence="2 3">LN3S51</strain>
    </source>
</reference>
<proteinExistence type="predicted"/>
<keyword evidence="3" id="KW-1185">Reference proteome</keyword>
<evidence type="ECO:0000313" key="3">
    <source>
        <dbReference type="Proteomes" id="UP000318483"/>
    </source>
</evidence>
<gene>
    <name evidence="2" type="ORF">FPZ52_07210</name>
</gene>
<dbReference type="OrthoDB" id="7658888at2"/>